<sequence>MKKLSYIFLGMMLIVAAGCKKSTITQFGDAASGTQIKILHTAPGTPAIDGYVNGTKITPVASVSVTDNALATSITTGIIYNYLGSAAASYQGQFPAVNYSVVPSGNTAIKIQTSTPAPVLVSPQTSAPGTVLGTVTQNTVTGSAYSVFAIGLPGSTTAPLTVKVVEDKFPNADAGKAYVRFAYMVPNGGAVDIASTTTLSGATAPTVTTLASGIAYSTVTDFVAVPVNAIQLTNYTFQMYLTGTTTKLGTASATVSLAPGRYYTIIGRGLAADYPVPGTSITLKASTRPTLPLTDPATKYPEIYFNPAGLTSYVNK</sequence>
<feature type="domain" description="DUF4397" evidence="2">
    <location>
        <begin position="35"/>
        <end position="194"/>
    </location>
</feature>
<reference evidence="3" key="2">
    <citation type="submission" date="2020-10" db="EMBL/GenBank/DDBJ databases">
        <title>Mucilaginibacter sp. nov., isolated from soil.</title>
        <authorList>
            <person name="Jeon C.O."/>
        </authorList>
    </citation>
    <scope>NUCLEOTIDE SEQUENCE</scope>
    <source>
        <strain evidence="3">R11</strain>
    </source>
</reference>
<evidence type="ECO:0000256" key="1">
    <source>
        <dbReference type="SAM" id="SignalP"/>
    </source>
</evidence>
<dbReference type="PROSITE" id="PS51257">
    <property type="entry name" value="PROKAR_LIPOPROTEIN"/>
    <property type="match status" value="1"/>
</dbReference>
<evidence type="ECO:0000313" key="4">
    <source>
        <dbReference type="Proteomes" id="UP000638732"/>
    </source>
</evidence>
<reference evidence="3" key="1">
    <citation type="submission" date="2020-01" db="EMBL/GenBank/DDBJ databases">
        <authorList>
            <person name="Seo Y.L."/>
        </authorList>
    </citation>
    <scope>NUCLEOTIDE SEQUENCE</scope>
    <source>
        <strain evidence="3">R11</strain>
    </source>
</reference>
<name>A0A965ZHG1_9SPHI</name>
<dbReference type="Pfam" id="PF14344">
    <property type="entry name" value="DUF4397"/>
    <property type="match status" value="1"/>
</dbReference>
<dbReference type="AlphaFoldDB" id="A0A965ZHG1"/>
<feature type="signal peptide" evidence="1">
    <location>
        <begin position="1"/>
        <end position="17"/>
    </location>
</feature>
<gene>
    <name evidence="3" type="ORF">GSY63_17485</name>
</gene>
<keyword evidence="4" id="KW-1185">Reference proteome</keyword>
<proteinExistence type="predicted"/>
<evidence type="ECO:0000259" key="2">
    <source>
        <dbReference type="Pfam" id="PF14344"/>
    </source>
</evidence>
<keyword evidence="1" id="KW-0732">Signal</keyword>
<protein>
    <submittedName>
        <fullName evidence="3">DUF4397 domain-containing protein</fullName>
    </submittedName>
</protein>
<dbReference type="EMBL" id="WWEO01000044">
    <property type="protein sequence ID" value="NCD71163.1"/>
    <property type="molecule type" value="Genomic_DNA"/>
</dbReference>
<dbReference type="InterPro" id="IPR025510">
    <property type="entry name" value="DUF4397"/>
</dbReference>
<comment type="caution">
    <text evidence="3">The sequence shown here is derived from an EMBL/GenBank/DDBJ whole genome shotgun (WGS) entry which is preliminary data.</text>
</comment>
<feature type="chain" id="PRO_5037861005" evidence="1">
    <location>
        <begin position="18"/>
        <end position="316"/>
    </location>
</feature>
<dbReference type="Proteomes" id="UP000638732">
    <property type="component" value="Unassembled WGS sequence"/>
</dbReference>
<organism evidence="3 4">
    <name type="scientific">Mucilaginibacter agri</name>
    <dbReference type="NCBI Taxonomy" id="2695265"/>
    <lineage>
        <taxon>Bacteria</taxon>
        <taxon>Pseudomonadati</taxon>
        <taxon>Bacteroidota</taxon>
        <taxon>Sphingobacteriia</taxon>
        <taxon>Sphingobacteriales</taxon>
        <taxon>Sphingobacteriaceae</taxon>
        <taxon>Mucilaginibacter</taxon>
    </lineage>
</organism>
<dbReference type="RefSeq" id="WP_166587136.1">
    <property type="nucleotide sequence ID" value="NZ_WWEO01000044.1"/>
</dbReference>
<accession>A0A965ZHG1</accession>
<evidence type="ECO:0000313" key="3">
    <source>
        <dbReference type="EMBL" id="NCD71163.1"/>
    </source>
</evidence>